<reference evidence="2" key="1">
    <citation type="submission" date="2022-03" db="EMBL/GenBank/DDBJ databases">
        <authorList>
            <person name="Lindestad O."/>
        </authorList>
    </citation>
    <scope>NUCLEOTIDE SEQUENCE</scope>
</reference>
<organism evidence="2 3">
    <name type="scientific">Pararge aegeria aegeria</name>
    <dbReference type="NCBI Taxonomy" id="348720"/>
    <lineage>
        <taxon>Eukaryota</taxon>
        <taxon>Metazoa</taxon>
        <taxon>Ecdysozoa</taxon>
        <taxon>Arthropoda</taxon>
        <taxon>Hexapoda</taxon>
        <taxon>Insecta</taxon>
        <taxon>Pterygota</taxon>
        <taxon>Neoptera</taxon>
        <taxon>Endopterygota</taxon>
        <taxon>Lepidoptera</taxon>
        <taxon>Glossata</taxon>
        <taxon>Ditrysia</taxon>
        <taxon>Papilionoidea</taxon>
        <taxon>Nymphalidae</taxon>
        <taxon>Satyrinae</taxon>
        <taxon>Satyrini</taxon>
        <taxon>Parargina</taxon>
        <taxon>Pararge</taxon>
    </lineage>
</organism>
<dbReference type="AlphaFoldDB" id="A0A8S4QC55"/>
<accession>A0A8S4QC55</accession>
<feature type="compositionally biased region" description="Pro residues" evidence="1">
    <location>
        <begin position="84"/>
        <end position="93"/>
    </location>
</feature>
<dbReference type="Proteomes" id="UP000838756">
    <property type="component" value="Unassembled WGS sequence"/>
</dbReference>
<feature type="region of interest" description="Disordered" evidence="1">
    <location>
        <begin position="113"/>
        <end position="140"/>
    </location>
</feature>
<dbReference type="OrthoDB" id="250836at2759"/>
<dbReference type="EMBL" id="CAKXAJ010001435">
    <property type="protein sequence ID" value="CAH2207830.1"/>
    <property type="molecule type" value="Genomic_DNA"/>
</dbReference>
<evidence type="ECO:0000256" key="1">
    <source>
        <dbReference type="SAM" id="MobiDB-lite"/>
    </source>
</evidence>
<feature type="compositionally biased region" description="Basic and acidic residues" evidence="1">
    <location>
        <begin position="119"/>
        <end position="130"/>
    </location>
</feature>
<feature type="region of interest" description="Disordered" evidence="1">
    <location>
        <begin position="74"/>
        <end position="93"/>
    </location>
</feature>
<feature type="compositionally biased region" description="Polar residues" evidence="1">
    <location>
        <begin position="131"/>
        <end position="140"/>
    </location>
</feature>
<evidence type="ECO:0000313" key="2">
    <source>
        <dbReference type="EMBL" id="CAH2207830.1"/>
    </source>
</evidence>
<sequence length="140" mass="15806">MSENVFAVSDLKTCERVGVDEHIIKFKSSPNFKNMKKFIKSRSETTVVGSKAVAKSHHIPQKTVGNMDSNQYQRADCHKTEVQPPLPLEPPPPDILLESIKVKQEIVDLDYEIPQKSPLTDDHESSEHTDNTNVHQSKIC</sequence>
<protein>
    <submittedName>
        <fullName evidence="2">Jg26214 protein</fullName>
    </submittedName>
</protein>
<evidence type="ECO:0000313" key="3">
    <source>
        <dbReference type="Proteomes" id="UP000838756"/>
    </source>
</evidence>
<comment type="caution">
    <text evidence="2">The sequence shown here is derived from an EMBL/GenBank/DDBJ whole genome shotgun (WGS) entry which is preliminary data.</text>
</comment>
<name>A0A8S4QC55_9NEOP</name>
<proteinExistence type="predicted"/>
<feature type="non-terminal residue" evidence="2">
    <location>
        <position position="140"/>
    </location>
</feature>
<gene>
    <name evidence="2" type="primary">jg26214</name>
    <name evidence="2" type="ORF">PAEG_LOCUS450</name>
</gene>
<keyword evidence="3" id="KW-1185">Reference proteome</keyword>